<dbReference type="PANTHER" id="PTHR30349:SF77">
    <property type="entry name" value="TYROSINE RECOMBINASE XERC"/>
    <property type="match status" value="1"/>
</dbReference>
<dbReference type="EMBL" id="JBHSTE010000001">
    <property type="protein sequence ID" value="MFC6331001.1"/>
    <property type="molecule type" value="Genomic_DNA"/>
</dbReference>
<evidence type="ECO:0000256" key="2">
    <source>
        <dbReference type="ARBA" id="ARBA00022490"/>
    </source>
</evidence>
<keyword evidence="2" id="KW-0963">Cytoplasm</keyword>
<dbReference type="PROSITE" id="PS51900">
    <property type="entry name" value="CB"/>
    <property type="match status" value="1"/>
</dbReference>
<evidence type="ECO:0000256" key="4">
    <source>
        <dbReference type="ARBA" id="ARBA00022829"/>
    </source>
</evidence>
<dbReference type="RefSeq" id="WP_379229759.1">
    <property type="nucleotide sequence ID" value="NZ_JBHSTE010000001.1"/>
</dbReference>
<keyword evidence="5" id="KW-0229">DNA integration</keyword>
<reference evidence="13" key="1">
    <citation type="journal article" date="2019" name="Int. J. Syst. Evol. Microbiol.">
        <title>The Global Catalogue of Microorganisms (GCM) 10K type strain sequencing project: providing services to taxonomists for standard genome sequencing and annotation.</title>
        <authorList>
            <consortium name="The Broad Institute Genomics Platform"/>
            <consortium name="The Broad Institute Genome Sequencing Center for Infectious Disease"/>
            <person name="Wu L."/>
            <person name="Ma J."/>
        </authorList>
    </citation>
    <scope>NUCLEOTIDE SEQUENCE [LARGE SCALE GENOMIC DNA]</scope>
    <source>
        <strain evidence="13">PCU 280</strain>
    </source>
</reference>
<dbReference type="CDD" id="cd00397">
    <property type="entry name" value="DNA_BRE_C"/>
    <property type="match status" value="1"/>
</dbReference>
<evidence type="ECO:0000313" key="13">
    <source>
        <dbReference type="Proteomes" id="UP001596233"/>
    </source>
</evidence>
<comment type="subcellular location">
    <subcellularLocation>
        <location evidence="1">Cytoplasm</location>
    </subcellularLocation>
</comment>
<dbReference type="Proteomes" id="UP001596233">
    <property type="component" value="Unassembled WGS sequence"/>
</dbReference>
<dbReference type="Gene3D" id="1.10.150.130">
    <property type="match status" value="1"/>
</dbReference>
<evidence type="ECO:0000256" key="6">
    <source>
        <dbReference type="ARBA" id="ARBA00023125"/>
    </source>
</evidence>
<dbReference type="PANTHER" id="PTHR30349">
    <property type="entry name" value="PHAGE INTEGRASE-RELATED"/>
    <property type="match status" value="1"/>
</dbReference>
<feature type="domain" description="Core-binding (CB)" evidence="11">
    <location>
        <begin position="17"/>
        <end position="114"/>
    </location>
</feature>
<evidence type="ECO:0000256" key="1">
    <source>
        <dbReference type="ARBA" id="ARBA00004496"/>
    </source>
</evidence>
<keyword evidence="4" id="KW-0159">Chromosome partition</keyword>
<keyword evidence="8" id="KW-0131">Cell cycle</keyword>
<keyword evidence="7" id="KW-0233">DNA recombination</keyword>
<keyword evidence="6 9" id="KW-0238">DNA-binding</keyword>
<comment type="caution">
    <text evidence="12">The sequence shown here is derived from an EMBL/GenBank/DDBJ whole genome shotgun (WGS) entry which is preliminary data.</text>
</comment>
<proteinExistence type="predicted"/>
<name>A0ABW1V0M3_9BACL</name>
<evidence type="ECO:0000256" key="9">
    <source>
        <dbReference type="PROSITE-ProRule" id="PRU01248"/>
    </source>
</evidence>
<evidence type="ECO:0000313" key="12">
    <source>
        <dbReference type="EMBL" id="MFC6331001.1"/>
    </source>
</evidence>
<evidence type="ECO:0000259" key="10">
    <source>
        <dbReference type="PROSITE" id="PS51898"/>
    </source>
</evidence>
<evidence type="ECO:0000259" key="11">
    <source>
        <dbReference type="PROSITE" id="PS51900"/>
    </source>
</evidence>
<dbReference type="InterPro" id="IPR011010">
    <property type="entry name" value="DNA_brk_join_enz"/>
</dbReference>
<sequence length="351" mass="41025">MKIQEQKDFDSLQTKIESLPPTVKDYVHYKLSENLSPSSLLEYSRDYEFFFSWMIMEIMPDIKRILEITINHLEQLNLKNIVDYESYLRVVEGNKERTIARKLQSLRSLFNYLHDVAVNTEGEPLLRKNVFRKITSKRLTDPLSTARAIQKKVLVSDESEDFINYIRTGYRVENSTNLQALWFYDLNNLRDICIISLMLKTGLLVSDIVNMNLSDVSLQHKQITIIRQGAGLRSTHIVLFSNSISEDLVNYLNVREKKYRPEINEKAFFLAIPNGRTIGNRITKRAIQVLVNKYSAKYGKPEVTTRQLRYSFGLEYQNKSDFVQTKQQLALRNIENTEKYELLSKMLGLET</sequence>
<evidence type="ECO:0000256" key="8">
    <source>
        <dbReference type="ARBA" id="ARBA00023306"/>
    </source>
</evidence>
<dbReference type="Pfam" id="PF00589">
    <property type="entry name" value="Phage_integrase"/>
    <property type="match status" value="1"/>
</dbReference>
<keyword evidence="3" id="KW-0132">Cell division</keyword>
<gene>
    <name evidence="12" type="primary">xerS</name>
    <name evidence="12" type="ORF">ACFP56_00075</name>
</gene>
<accession>A0ABW1V0M3</accession>
<dbReference type="Gene3D" id="1.10.443.10">
    <property type="entry name" value="Intergrase catalytic core"/>
    <property type="match status" value="1"/>
</dbReference>
<keyword evidence="13" id="KW-1185">Reference proteome</keyword>
<evidence type="ECO:0000256" key="5">
    <source>
        <dbReference type="ARBA" id="ARBA00022908"/>
    </source>
</evidence>
<dbReference type="NCBIfam" id="NF003462">
    <property type="entry name" value="PRK05084.1"/>
    <property type="match status" value="1"/>
</dbReference>
<evidence type="ECO:0000256" key="3">
    <source>
        <dbReference type="ARBA" id="ARBA00022618"/>
    </source>
</evidence>
<dbReference type="InterPro" id="IPR010998">
    <property type="entry name" value="Integrase_recombinase_N"/>
</dbReference>
<dbReference type="InterPro" id="IPR002104">
    <property type="entry name" value="Integrase_catalytic"/>
</dbReference>
<dbReference type="SUPFAM" id="SSF56349">
    <property type="entry name" value="DNA breaking-rejoining enzymes"/>
    <property type="match status" value="1"/>
</dbReference>
<dbReference type="InterPro" id="IPR044068">
    <property type="entry name" value="CB"/>
</dbReference>
<protein>
    <submittedName>
        <fullName evidence="12">Tyrosine recombinase XerS</fullName>
    </submittedName>
</protein>
<feature type="domain" description="Tyr recombinase" evidence="10">
    <location>
        <begin position="149"/>
        <end position="351"/>
    </location>
</feature>
<organism evidence="12 13">
    <name type="scientific">Paenibacillus septentrionalis</name>
    <dbReference type="NCBI Taxonomy" id="429342"/>
    <lineage>
        <taxon>Bacteria</taxon>
        <taxon>Bacillati</taxon>
        <taxon>Bacillota</taxon>
        <taxon>Bacilli</taxon>
        <taxon>Bacillales</taxon>
        <taxon>Paenibacillaceae</taxon>
        <taxon>Paenibacillus</taxon>
    </lineage>
</organism>
<dbReference type="InterPro" id="IPR013762">
    <property type="entry name" value="Integrase-like_cat_sf"/>
</dbReference>
<dbReference type="PROSITE" id="PS51898">
    <property type="entry name" value="TYR_RECOMBINASE"/>
    <property type="match status" value="1"/>
</dbReference>
<evidence type="ECO:0000256" key="7">
    <source>
        <dbReference type="ARBA" id="ARBA00023172"/>
    </source>
</evidence>
<dbReference type="InterPro" id="IPR050090">
    <property type="entry name" value="Tyrosine_recombinase_XerCD"/>
</dbReference>